<dbReference type="AlphaFoldDB" id="A0A4Z2HDJ1"/>
<gene>
    <name evidence="1" type="ORF">EYF80_026709</name>
</gene>
<sequence>MPFDHQLIKNAPSHFHRKRRGLAKHSTALYRRNAGSFYASQNIACERAATTQKSFFWAAFELVVLCQELRLLLLQGKDVVRCLLQDGRLAGMDREEVNDCFERLETGIDALHAPAFVAVGNLAADSSLLVLGRLRAEGDVGQAGEQGQRRETLLLCPQPPYEKASSCSQTHI</sequence>
<accession>A0A4Z2HDJ1</accession>
<name>A0A4Z2HDJ1_9TELE</name>
<dbReference type="Proteomes" id="UP000314294">
    <property type="component" value="Unassembled WGS sequence"/>
</dbReference>
<dbReference type="EMBL" id="SRLO01000280">
    <property type="protein sequence ID" value="TNN63093.1"/>
    <property type="molecule type" value="Genomic_DNA"/>
</dbReference>
<evidence type="ECO:0000313" key="2">
    <source>
        <dbReference type="Proteomes" id="UP000314294"/>
    </source>
</evidence>
<organism evidence="1 2">
    <name type="scientific">Liparis tanakae</name>
    <name type="common">Tanaka's snailfish</name>
    <dbReference type="NCBI Taxonomy" id="230148"/>
    <lineage>
        <taxon>Eukaryota</taxon>
        <taxon>Metazoa</taxon>
        <taxon>Chordata</taxon>
        <taxon>Craniata</taxon>
        <taxon>Vertebrata</taxon>
        <taxon>Euteleostomi</taxon>
        <taxon>Actinopterygii</taxon>
        <taxon>Neopterygii</taxon>
        <taxon>Teleostei</taxon>
        <taxon>Neoteleostei</taxon>
        <taxon>Acanthomorphata</taxon>
        <taxon>Eupercaria</taxon>
        <taxon>Perciformes</taxon>
        <taxon>Cottioidei</taxon>
        <taxon>Cottales</taxon>
        <taxon>Liparidae</taxon>
        <taxon>Liparis</taxon>
    </lineage>
</organism>
<reference evidence="1 2" key="1">
    <citation type="submission" date="2019-03" db="EMBL/GenBank/DDBJ databases">
        <title>First draft genome of Liparis tanakae, snailfish: a comprehensive survey of snailfish specific genes.</title>
        <authorList>
            <person name="Kim W."/>
            <person name="Song I."/>
            <person name="Jeong J.-H."/>
            <person name="Kim D."/>
            <person name="Kim S."/>
            <person name="Ryu S."/>
            <person name="Song J.Y."/>
            <person name="Lee S.K."/>
        </authorList>
    </citation>
    <scope>NUCLEOTIDE SEQUENCE [LARGE SCALE GENOMIC DNA]</scope>
    <source>
        <tissue evidence="1">Muscle</tissue>
    </source>
</reference>
<protein>
    <submittedName>
        <fullName evidence="1">Uncharacterized protein</fullName>
    </submittedName>
</protein>
<comment type="caution">
    <text evidence="1">The sequence shown here is derived from an EMBL/GenBank/DDBJ whole genome shotgun (WGS) entry which is preliminary data.</text>
</comment>
<keyword evidence="2" id="KW-1185">Reference proteome</keyword>
<proteinExistence type="predicted"/>
<evidence type="ECO:0000313" key="1">
    <source>
        <dbReference type="EMBL" id="TNN63093.1"/>
    </source>
</evidence>